<dbReference type="InterPro" id="IPR056884">
    <property type="entry name" value="NPHP3-like_N"/>
</dbReference>
<feature type="non-terminal residue" evidence="4">
    <location>
        <position position="411"/>
    </location>
</feature>
<sequence length="411" mass="45911">MAGDSSYNRVNTDNVNCFNVSNSYNTVNTMREDENRLILEWLSPLEPQQRHHSIRTDRLDSVGSWLLETSDFRKWSNREVGGTQSVLFCYGNPGVGKTYLTSLVIDNLCDQRAGNDIVVAGLYCDFQVHEEQTVTNMIGAVLKQLVNRNDIPDYAGLPPAWPVGNTGRLRLAELAEMLKRTIALIPEVFICIDALDESSPKNRLELLRSLGDIVRDLPTVRVFLTGRPHVQDEIDKHFAGAVKLPISPTTEDIKAYLKMRLDGDTEVDAMDDELRADIMEKIPERISEVFLLVSLNIETILGEITIYHRRKMLEEMTRGNGLGDAYTATMARMKGQNVTKSKIGMEVLMWVSHSKRPLQAAELCQALGVEIGSTDLNPQRIPSIKTLLGCCLGLVAVEGSPSIVRLVHFSL</sequence>
<dbReference type="OrthoDB" id="1577640at2759"/>
<evidence type="ECO:0000259" key="3">
    <source>
        <dbReference type="Pfam" id="PF24883"/>
    </source>
</evidence>
<evidence type="ECO:0000313" key="5">
    <source>
        <dbReference type="Proteomes" id="UP000276215"/>
    </source>
</evidence>
<dbReference type="SUPFAM" id="SSF52540">
    <property type="entry name" value="P-loop containing nucleoside triphosphate hydrolases"/>
    <property type="match status" value="1"/>
</dbReference>
<keyword evidence="1" id="KW-0677">Repeat</keyword>
<dbReference type="Gene3D" id="3.40.50.300">
    <property type="entry name" value="P-loop containing nucleotide triphosphate hydrolases"/>
    <property type="match status" value="1"/>
</dbReference>
<dbReference type="AlphaFoldDB" id="A0A3N4JJS1"/>
<organism evidence="4 5">
    <name type="scientific">Choiromyces venosus 120613-1</name>
    <dbReference type="NCBI Taxonomy" id="1336337"/>
    <lineage>
        <taxon>Eukaryota</taxon>
        <taxon>Fungi</taxon>
        <taxon>Dikarya</taxon>
        <taxon>Ascomycota</taxon>
        <taxon>Pezizomycotina</taxon>
        <taxon>Pezizomycetes</taxon>
        <taxon>Pezizales</taxon>
        <taxon>Tuberaceae</taxon>
        <taxon>Choiromyces</taxon>
    </lineage>
</organism>
<dbReference type="PANTHER" id="PTHR10039">
    <property type="entry name" value="AMELOGENIN"/>
    <property type="match status" value="1"/>
</dbReference>
<evidence type="ECO:0000256" key="1">
    <source>
        <dbReference type="ARBA" id="ARBA00022737"/>
    </source>
</evidence>
<evidence type="ECO:0000259" key="2">
    <source>
        <dbReference type="Pfam" id="PF22939"/>
    </source>
</evidence>
<accession>A0A3N4JJS1</accession>
<protein>
    <submittedName>
        <fullName evidence="4">Uncharacterized protein</fullName>
    </submittedName>
</protein>
<proteinExistence type="predicted"/>
<dbReference type="EMBL" id="ML120403">
    <property type="protein sequence ID" value="RPA97507.1"/>
    <property type="molecule type" value="Genomic_DNA"/>
</dbReference>
<keyword evidence="5" id="KW-1185">Reference proteome</keyword>
<dbReference type="InterPro" id="IPR027417">
    <property type="entry name" value="P-loop_NTPase"/>
</dbReference>
<dbReference type="InterPro" id="IPR054471">
    <property type="entry name" value="GPIID_WHD"/>
</dbReference>
<dbReference type="Pfam" id="PF22939">
    <property type="entry name" value="WHD_GPIID"/>
    <property type="match status" value="1"/>
</dbReference>
<dbReference type="Pfam" id="PF24883">
    <property type="entry name" value="NPHP3_N"/>
    <property type="match status" value="1"/>
</dbReference>
<dbReference type="PANTHER" id="PTHR10039:SF15">
    <property type="entry name" value="NACHT DOMAIN-CONTAINING PROTEIN"/>
    <property type="match status" value="1"/>
</dbReference>
<evidence type="ECO:0000313" key="4">
    <source>
        <dbReference type="EMBL" id="RPA97507.1"/>
    </source>
</evidence>
<gene>
    <name evidence="4" type="ORF">L873DRAFT_1690624</name>
</gene>
<name>A0A3N4JJS1_9PEZI</name>
<feature type="domain" description="Nephrocystin 3-like N-terminal" evidence="3">
    <location>
        <begin position="63"/>
        <end position="227"/>
    </location>
</feature>
<reference evidence="4 5" key="1">
    <citation type="journal article" date="2018" name="Nat. Ecol. Evol.">
        <title>Pezizomycetes genomes reveal the molecular basis of ectomycorrhizal truffle lifestyle.</title>
        <authorList>
            <person name="Murat C."/>
            <person name="Payen T."/>
            <person name="Noel B."/>
            <person name="Kuo A."/>
            <person name="Morin E."/>
            <person name="Chen J."/>
            <person name="Kohler A."/>
            <person name="Krizsan K."/>
            <person name="Balestrini R."/>
            <person name="Da Silva C."/>
            <person name="Montanini B."/>
            <person name="Hainaut M."/>
            <person name="Levati E."/>
            <person name="Barry K.W."/>
            <person name="Belfiori B."/>
            <person name="Cichocki N."/>
            <person name="Clum A."/>
            <person name="Dockter R.B."/>
            <person name="Fauchery L."/>
            <person name="Guy J."/>
            <person name="Iotti M."/>
            <person name="Le Tacon F."/>
            <person name="Lindquist E.A."/>
            <person name="Lipzen A."/>
            <person name="Malagnac F."/>
            <person name="Mello A."/>
            <person name="Molinier V."/>
            <person name="Miyauchi S."/>
            <person name="Poulain J."/>
            <person name="Riccioni C."/>
            <person name="Rubini A."/>
            <person name="Sitrit Y."/>
            <person name="Splivallo R."/>
            <person name="Traeger S."/>
            <person name="Wang M."/>
            <person name="Zifcakova L."/>
            <person name="Wipf D."/>
            <person name="Zambonelli A."/>
            <person name="Paolocci F."/>
            <person name="Nowrousian M."/>
            <person name="Ottonello S."/>
            <person name="Baldrian P."/>
            <person name="Spatafora J.W."/>
            <person name="Henrissat B."/>
            <person name="Nagy L.G."/>
            <person name="Aury J.M."/>
            <person name="Wincker P."/>
            <person name="Grigoriev I.V."/>
            <person name="Bonfante P."/>
            <person name="Martin F.M."/>
        </authorList>
    </citation>
    <scope>NUCLEOTIDE SEQUENCE [LARGE SCALE GENOMIC DNA]</scope>
    <source>
        <strain evidence="4 5">120613-1</strain>
    </source>
</reference>
<dbReference type="Proteomes" id="UP000276215">
    <property type="component" value="Unassembled WGS sequence"/>
</dbReference>
<feature type="domain" description="GPI inositol-deacylase winged helix" evidence="2">
    <location>
        <begin position="341"/>
        <end position="410"/>
    </location>
</feature>